<evidence type="ECO:0000256" key="1">
    <source>
        <dbReference type="SAM" id="MobiDB-lite"/>
    </source>
</evidence>
<reference evidence="2 3" key="1">
    <citation type="journal article" date="2023" name="Int. J. Mol. Sci.">
        <title>De Novo Assembly and Annotation of 11 Diverse Shrub Willow (Salix) Genomes Reveals Novel Gene Organization in Sex-Linked Regions.</title>
        <authorList>
            <person name="Hyden B."/>
            <person name="Feng K."/>
            <person name="Yates T.B."/>
            <person name="Jawdy S."/>
            <person name="Cereghino C."/>
            <person name="Smart L.B."/>
            <person name="Muchero W."/>
        </authorList>
    </citation>
    <scope>NUCLEOTIDE SEQUENCE [LARGE SCALE GENOMIC DNA]</scope>
    <source>
        <tissue evidence="2">Shoot tip</tissue>
    </source>
</reference>
<protein>
    <submittedName>
        <fullName evidence="2">Uncharacterized protein</fullName>
    </submittedName>
</protein>
<keyword evidence="3" id="KW-1185">Reference proteome</keyword>
<feature type="region of interest" description="Disordered" evidence="1">
    <location>
        <begin position="86"/>
        <end position="111"/>
    </location>
</feature>
<organism evidence="2 3">
    <name type="scientific">Salix udensis</name>
    <dbReference type="NCBI Taxonomy" id="889485"/>
    <lineage>
        <taxon>Eukaryota</taxon>
        <taxon>Viridiplantae</taxon>
        <taxon>Streptophyta</taxon>
        <taxon>Embryophyta</taxon>
        <taxon>Tracheophyta</taxon>
        <taxon>Spermatophyta</taxon>
        <taxon>Magnoliopsida</taxon>
        <taxon>eudicotyledons</taxon>
        <taxon>Gunneridae</taxon>
        <taxon>Pentapetalae</taxon>
        <taxon>rosids</taxon>
        <taxon>fabids</taxon>
        <taxon>Malpighiales</taxon>
        <taxon>Salicaceae</taxon>
        <taxon>Saliceae</taxon>
        <taxon>Salix</taxon>
    </lineage>
</organism>
<dbReference type="Proteomes" id="UP001162972">
    <property type="component" value="Chromosome 16"/>
</dbReference>
<name>A0AAD6KIM6_9ROSI</name>
<dbReference type="AlphaFoldDB" id="A0AAD6KIM6"/>
<evidence type="ECO:0000313" key="3">
    <source>
        <dbReference type="Proteomes" id="UP001162972"/>
    </source>
</evidence>
<dbReference type="EMBL" id="JAPFFJ010000006">
    <property type="protein sequence ID" value="KAJ6424176.1"/>
    <property type="molecule type" value="Genomic_DNA"/>
</dbReference>
<comment type="caution">
    <text evidence="2">The sequence shown here is derived from an EMBL/GenBank/DDBJ whole genome shotgun (WGS) entry which is preliminary data.</text>
</comment>
<feature type="compositionally biased region" description="Basic residues" evidence="1">
    <location>
        <begin position="18"/>
        <end position="36"/>
    </location>
</feature>
<proteinExistence type="predicted"/>
<accession>A0AAD6KIM6</accession>
<evidence type="ECO:0000313" key="2">
    <source>
        <dbReference type="EMBL" id="KAJ6424176.1"/>
    </source>
</evidence>
<sequence length="199" mass="22423">MPTSGVSKSCAEPASKSPRFKRRSRRTPPMRLKRRTQQVNPREIPLHSAKMTDLEGNIIDVPKPRGCGLDIGILVPRRSCRELFEKPPDEKEADEESVCGGRVEGGGGIRKEARKGAKEVVSVGVEVGGEVLFEEEEERERESEEIEREFAVHFPLLDENEIVERMVLEKKKIELSSKYASDSLMEEQAGAKVMLNIHR</sequence>
<gene>
    <name evidence="2" type="ORF">OIU84_025039</name>
</gene>
<feature type="region of interest" description="Disordered" evidence="1">
    <location>
        <begin position="1"/>
        <end position="48"/>
    </location>
</feature>